<dbReference type="Gene3D" id="3.40.50.150">
    <property type="entry name" value="Vaccinia Virus protein VP39"/>
    <property type="match status" value="1"/>
</dbReference>
<dbReference type="InterPro" id="IPR041497">
    <property type="entry name" value="Thump-like"/>
</dbReference>
<comment type="caution">
    <text evidence="2">The sequence shown here is derived from an EMBL/GenBank/DDBJ whole genome shotgun (WGS) entry which is preliminary data.</text>
</comment>
<evidence type="ECO:0000259" key="1">
    <source>
        <dbReference type="Pfam" id="PF18096"/>
    </source>
</evidence>
<feature type="domain" description="THUMP-like" evidence="1">
    <location>
        <begin position="317"/>
        <end position="388"/>
    </location>
</feature>
<name>A0A919Q2Q9_9MICO</name>
<dbReference type="SUPFAM" id="SSF53335">
    <property type="entry name" value="S-adenosyl-L-methionine-dependent methyltransferases"/>
    <property type="match status" value="1"/>
</dbReference>
<organism evidence="2 3">
    <name type="scientific">Demequina activiva</name>
    <dbReference type="NCBI Taxonomy" id="1582364"/>
    <lineage>
        <taxon>Bacteria</taxon>
        <taxon>Bacillati</taxon>
        <taxon>Actinomycetota</taxon>
        <taxon>Actinomycetes</taxon>
        <taxon>Micrococcales</taxon>
        <taxon>Demequinaceae</taxon>
        <taxon>Demequina</taxon>
    </lineage>
</organism>
<accession>A0A919Q2Q9</accession>
<evidence type="ECO:0000313" key="3">
    <source>
        <dbReference type="Proteomes" id="UP000652354"/>
    </source>
</evidence>
<gene>
    <name evidence="2" type="ORF">Dac01nite_15330</name>
</gene>
<dbReference type="AlphaFoldDB" id="A0A919Q2Q9"/>
<evidence type="ECO:0000313" key="2">
    <source>
        <dbReference type="EMBL" id="GIG54781.1"/>
    </source>
</evidence>
<sequence length="389" mass="40928">MDAALARLLTSPDGVALVDALPPYSPTEAERVGRELRDGGIAPELVAAVLTQSRMRADARAKLGDFAAGMLFTQDGLEQATRLQVAALHAQRFRAAGIDRVGDLTCGIGADAMAAAALGLDVTAVEVDEATALIADHNLRHWDAARVVNADAMTVAAALDVEGLFADPARRNARGRRHDPRDYSPVLDGVLALRERVPALGVKVGPAIPHDAIPADAEAEWVSVDGAVVEAGLWFGPLAESPGHAALVIDSDGAHRLAGSTERAPLGELTDYLYEPDGAVIRSGIVAQLAARLDATVVDPTIAYLAAARPVATPFAHGYRVLEALPFKVKALAAALRARHVGTVDIKKRGVDVTPEQLRPQLKLHGDSRATVIVTRVGGRRMALIVEPL</sequence>
<dbReference type="Pfam" id="PF18096">
    <property type="entry name" value="Thump_like"/>
    <property type="match status" value="1"/>
</dbReference>
<dbReference type="RefSeq" id="WP_203655439.1">
    <property type="nucleotide sequence ID" value="NZ_BONR01000003.1"/>
</dbReference>
<reference evidence="2" key="1">
    <citation type="submission" date="2021-01" db="EMBL/GenBank/DDBJ databases">
        <title>Whole genome shotgun sequence of Demequina activiva NBRC 110675.</title>
        <authorList>
            <person name="Komaki H."/>
            <person name="Tamura T."/>
        </authorList>
    </citation>
    <scope>NUCLEOTIDE SEQUENCE</scope>
    <source>
        <strain evidence="2">NBRC 110675</strain>
    </source>
</reference>
<dbReference type="EMBL" id="BONR01000003">
    <property type="protein sequence ID" value="GIG54781.1"/>
    <property type="molecule type" value="Genomic_DNA"/>
</dbReference>
<dbReference type="Proteomes" id="UP000652354">
    <property type="component" value="Unassembled WGS sequence"/>
</dbReference>
<dbReference type="InterPro" id="IPR029063">
    <property type="entry name" value="SAM-dependent_MTases_sf"/>
</dbReference>
<proteinExistence type="predicted"/>
<keyword evidence="3" id="KW-1185">Reference proteome</keyword>
<protein>
    <recommendedName>
        <fullName evidence="1">THUMP-like domain-containing protein</fullName>
    </recommendedName>
</protein>